<accession>A0A0S3R0L3</accession>
<dbReference type="EMBL" id="AP015034">
    <property type="protein sequence ID" value="BAT74075.1"/>
    <property type="molecule type" value="Genomic_DNA"/>
</dbReference>
<reference evidence="1 2" key="1">
    <citation type="journal article" date="2015" name="Sci. Rep.">
        <title>The power of single molecule real-time sequencing technology in the de novo assembly of a eukaryotic genome.</title>
        <authorList>
            <person name="Sakai H."/>
            <person name="Naito K."/>
            <person name="Ogiso-Tanaka E."/>
            <person name="Takahashi Y."/>
            <person name="Iseki K."/>
            <person name="Muto C."/>
            <person name="Satou K."/>
            <person name="Teruya K."/>
            <person name="Shiroma A."/>
            <person name="Shimoji M."/>
            <person name="Hirano T."/>
            <person name="Itoh T."/>
            <person name="Kaga A."/>
            <person name="Tomooka N."/>
        </authorList>
    </citation>
    <scope>NUCLEOTIDE SEQUENCE [LARGE SCALE GENOMIC DNA]</scope>
    <source>
        <strain evidence="2">cv. Shumari</strain>
    </source>
</reference>
<proteinExistence type="predicted"/>
<gene>
    <name evidence="1" type="primary">Vigan.01G167100</name>
    <name evidence="1" type="ORF">VIGAN_01167100</name>
</gene>
<dbReference type="AlphaFoldDB" id="A0A0S3R0L3"/>
<sequence length="72" mass="8187">MIALLFQNQSQLSASFTPRHRTHLLLSNSLLLFSKERNTHFTLLKKKTCTPTLDVTIAGKGNNQLKLLHLKD</sequence>
<evidence type="ECO:0000313" key="2">
    <source>
        <dbReference type="Proteomes" id="UP000291084"/>
    </source>
</evidence>
<protein>
    <submittedName>
        <fullName evidence="1">Uncharacterized protein</fullName>
    </submittedName>
</protein>
<evidence type="ECO:0000313" key="1">
    <source>
        <dbReference type="EMBL" id="BAT74075.1"/>
    </source>
</evidence>
<dbReference type="Proteomes" id="UP000291084">
    <property type="component" value="Chromosome 1"/>
</dbReference>
<organism evidence="1 2">
    <name type="scientific">Vigna angularis var. angularis</name>
    <dbReference type="NCBI Taxonomy" id="157739"/>
    <lineage>
        <taxon>Eukaryota</taxon>
        <taxon>Viridiplantae</taxon>
        <taxon>Streptophyta</taxon>
        <taxon>Embryophyta</taxon>
        <taxon>Tracheophyta</taxon>
        <taxon>Spermatophyta</taxon>
        <taxon>Magnoliopsida</taxon>
        <taxon>eudicotyledons</taxon>
        <taxon>Gunneridae</taxon>
        <taxon>Pentapetalae</taxon>
        <taxon>rosids</taxon>
        <taxon>fabids</taxon>
        <taxon>Fabales</taxon>
        <taxon>Fabaceae</taxon>
        <taxon>Papilionoideae</taxon>
        <taxon>50 kb inversion clade</taxon>
        <taxon>NPAAA clade</taxon>
        <taxon>indigoferoid/millettioid clade</taxon>
        <taxon>Phaseoleae</taxon>
        <taxon>Vigna</taxon>
    </lineage>
</organism>
<name>A0A0S3R0L3_PHAAN</name>
<keyword evidence="2" id="KW-1185">Reference proteome</keyword>